<dbReference type="EMBL" id="PDCK01000042">
    <property type="protein sequence ID" value="PRQ38099.1"/>
    <property type="molecule type" value="Genomic_DNA"/>
</dbReference>
<dbReference type="Proteomes" id="UP000238479">
    <property type="component" value="Chromosome 4"/>
</dbReference>
<name>A0A2P6QVC4_ROSCH</name>
<accession>A0A2P6QVC4</accession>
<keyword evidence="3" id="KW-1185">Reference proteome</keyword>
<evidence type="ECO:0000313" key="3">
    <source>
        <dbReference type="Proteomes" id="UP000238479"/>
    </source>
</evidence>
<sequence>MQSQRYIRREMEGSVEAGPHDIENPYVVLENSLIEEVGRLSPISNSRCIYRVPNRLRHVSEDVYTPRVISIGPLHHGREALKAMEEHKKRYLQYFDDGILEIPKFVAHDATEFVLKNLVAFEQCTGLGNYLSDYVILMDQLVDTSKDAELLVKYKIIVNMLGGGNNELSDMINRLSNGVSQQNEFYFGTLLVDLNKFCSSTWHKRMANLRQNYFNTPWATISFFAAVLLLILTMIQTICSIISLT</sequence>
<dbReference type="AlphaFoldDB" id="A0A2P6QVC4"/>
<keyword evidence="1" id="KW-0472">Membrane</keyword>
<keyword evidence="1" id="KW-1133">Transmembrane helix</keyword>
<dbReference type="STRING" id="74649.A0A2P6QVC4"/>
<proteinExistence type="predicted"/>
<dbReference type="InterPro" id="IPR004158">
    <property type="entry name" value="DUF247_pln"/>
</dbReference>
<reference evidence="2 3" key="1">
    <citation type="journal article" date="2018" name="Nat. Genet.">
        <title>The Rosa genome provides new insights in the design of modern roses.</title>
        <authorList>
            <person name="Bendahmane M."/>
        </authorList>
    </citation>
    <scope>NUCLEOTIDE SEQUENCE [LARGE SCALE GENOMIC DNA]</scope>
    <source>
        <strain evidence="3">cv. Old Blush</strain>
    </source>
</reference>
<protein>
    <submittedName>
        <fullName evidence="2">Uncharacterized protein</fullName>
    </submittedName>
</protein>
<keyword evidence="1" id="KW-0812">Transmembrane</keyword>
<comment type="caution">
    <text evidence="2">The sequence shown here is derived from an EMBL/GenBank/DDBJ whole genome shotgun (WGS) entry which is preliminary data.</text>
</comment>
<evidence type="ECO:0000256" key="1">
    <source>
        <dbReference type="SAM" id="Phobius"/>
    </source>
</evidence>
<dbReference type="OMA" id="QRYIRRE"/>
<gene>
    <name evidence="2" type="ORF">RchiOBHm_Chr4g0410021</name>
</gene>
<dbReference type="Pfam" id="PF03140">
    <property type="entry name" value="DUF247"/>
    <property type="match status" value="1"/>
</dbReference>
<dbReference type="PANTHER" id="PTHR31170:SF17">
    <property type="match status" value="1"/>
</dbReference>
<dbReference type="Gramene" id="PRQ38099">
    <property type="protein sequence ID" value="PRQ38099"/>
    <property type="gene ID" value="RchiOBHm_Chr4g0410021"/>
</dbReference>
<organism evidence="2 3">
    <name type="scientific">Rosa chinensis</name>
    <name type="common">China rose</name>
    <dbReference type="NCBI Taxonomy" id="74649"/>
    <lineage>
        <taxon>Eukaryota</taxon>
        <taxon>Viridiplantae</taxon>
        <taxon>Streptophyta</taxon>
        <taxon>Embryophyta</taxon>
        <taxon>Tracheophyta</taxon>
        <taxon>Spermatophyta</taxon>
        <taxon>Magnoliopsida</taxon>
        <taxon>eudicotyledons</taxon>
        <taxon>Gunneridae</taxon>
        <taxon>Pentapetalae</taxon>
        <taxon>rosids</taxon>
        <taxon>fabids</taxon>
        <taxon>Rosales</taxon>
        <taxon>Rosaceae</taxon>
        <taxon>Rosoideae</taxon>
        <taxon>Rosoideae incertae sedis</taxon>
        <taxon>Rosa</taxon>
    </lineage>
</organism>
<feature type="transmembrane region" description="Helical" evidence="1">
    <location>
        <begin position="218"/>
        <end position="244"/>
    </location>
</feature>
<dbReference type="PANTHER" id="PTHR31170">
    <property type="entry name" value="BNAC04G53230D PROTEIN"/>
    <property type="match status" value="1"/>
</dbReference>
<evidence type="ECO:0000313" key="2">
    <source>
        <dbReference type="EMBL" id="PRQ38099.1"/>
    </source>
</evidence>